<organism evidence="2 3">
    <name type="scientific">Ruegeria halocynthiae</name>
    <dbReference type="NCBI Taxonomy" id="985054"/>
    <lineage>
        <taxon>Bacteria</taxon>
        <taxon>Pseudomonadati</taxon>
        <taxon>Pseudomonadota</taxon>
        <taxon>Alphaproteobacteria</taxon>
        <taxon>Rhodobacterales</taxon>
        <taxon>Roseobacteraceae</taxon>
        <taxon>Ruegeria</taxon>
    </lineage>
</organism>
<keyword evidence="3" id="KW-1185">Reference proteome</keyword>
<evidence type="ECO:0000256" key="1">
    <source>
        <dbReference type="SAM" id="Phobius"/>
    </source>
</evidence>
<feature type="transmembrane region" description="Helical" evidence="1">
    <location>
        <begin position="12"/>
        <end position="35"/>
    </location>
</feature>
<dbReference type="EMBL" id="FNNP01000001">
    <property type="protein sequence ID" value="SDW20735.1"/>
    <property type="molecule type" value="Genomic_DNA"/>
</dbReference>
<keyword evidence="1" id="KW-0472">Membrane</keyword>
<dbReference type="InterPro" id="IPR025961">
    <property type="entry name" value="Metal_resist"/>
</dbReference>
<keyword evidence="1" id="KW-0812">Transmembrane</keyword>
<protein>
    <submittedName>
        <fullName evidence="2">Uncharacterized membrane protein</fullName>
    </submittedName>
</protein>
<accession>A0A1H2RN59</accession>
<dbReference type="Pfam" id="PF13801">
    <property type="entry name" value="Metal_resist"/>
    <property type="match status" value="1"/>
</dbReference>
<dbReference type="AlphaFoldDB" id="A0A1H2RN59"/>
<proteinExistence type="predicted"/>
<evidence type="ECO:0000313" key="3">
    <source>
        <dbReference type="Proteomes" id="UP000183400"/>
    </source>
</evidence>
<name>A0A1H2RN59_9RHOB</name>
<reference evidence="3" key="1">
    <citation type="submission" date="2016-10" db="EMBL/GenBank/DDBJ databases">
        <authorList>
            <person name="Varghese N."/>
            <person name="Submissions S."/>
        </authorList>
    </citation>
    <scope>NUCLEOTIDE SEQUENCE [LARGE SCALE GENOMIC DNA]</scope>
    <source>
        <strain evidence="3">DSM 27839</strain>
    </source>
</reference>
<dbReference type="STRING" id="985054.SAMN05444358_101216"/>
<gene>
    <name evidence="2" type="ORF">SAMN05444358_101216</name>
</gene>
<dbReference type="RefSeq" id="WP_074733751.1">
    <property type="nucleotide sequence ID" value="NZ_FNNP01000001.1"/>
</dbReference>
<evidence type="ECO:0000313" key="2">
    <source>
        <dbReference type="EMBL" id="SDW20735.1"/>
    </source>
</evidence>
<dbReference type="Proteomes" id="UP000183400">
    <property type="component" value="Unassembled WGS sequence"/>
</dbReference>
<keyword evidence="1" id="KW-1133">Transmembrane helix</keyword>
<sequence>MNDNPAHKRKWMPIFLGVSLALNLLIVGVVLGAVLRFKGNSPAAAPPGFGPALYYALPKSDRKALRGELSDLRGKGSHRRKQDFSALSQALRDVPFDPAAVETLLEQQSKATANLQNALHQQWLAQISAMNDEERAVYADRLEEVVKRGPRKHKKRH</sequence>
<dbReference type="OrthoDB" id="7708236at2"/>